<evidence type="ECO:0000313" key="2">
    <source>
        <dbReference type="Proteomes" id="UP001153678"/>
    </source>
</evidence>
<organism evidence="1 2">
    <name type="scientific">Funneliformis geosporum</name>
    <dbReference type="NCBI Taxonomy" id="1117311"/>
    <lineage>
        <taxon>Eukaryota</taxon>
        <taxon>Fungi</taxon>
        <taxon>Fungi incertae sedis</taxon>
        <taxon>Mucoromycota</taxon>
        <taxon>Glomeromycotina</taxon>
        <taxon>Glomeromycetes</taxon>
        <taxon>Glomerales</taxon>
        <taxon>Glomeraceae</taxon>
        <taxon>Funneliformis</taxon>
    </lineage>
</organism>
<dbReference type="EMBL" id="CAMKVN010021829">
    <property type="protein sequence ID" value="CAI2199607.1"/>
    <property type="molecule type" value="Genomic_DNA"/>
</dbReference>
<comment type="caution">
    <text evidence="1">The sequence shown here is derived from an EMBL/GenBank/DDBJ whole genome shotgun (WGS) entry which is preliminary data.</text>
</comment>
<protein>
    <submittedName>
        <fullName evidence="1">5385_t:CDS:1</fullName>
    </submittedName>
</protein>
<reference evidence="1" key="1">
    <citation type="submission" date="2022-08" db="EMBL/GenBank/DDBJ databases">
        <authorList>
            <person name="Kallberg Y."/>
            <person name="Tangrot J."/>
            <person name="Rosling A."/>
        </authorList>
    </citation>
    <scope>NUCLEOTIDE SEQUENCE</scope>
    <source>
        <strain evidence="1">Wild A</strain>
    </source>
</reference>
<keyword evidence="2" id="KW-1185">Reference proteome</keyword>
<gene>
    <name evidence="1" type="ORF">FWILDA_LOCUS19158</name>
</gene>
<evidence type="ECO:0000313" key="1">
    <source>
        <dbReference type="EMBL" id="CAI2199607.1"/>
    </source>
</evidence>
<name>A0A9W4X0E9_9GLOM</name>
<feature type="non-terminal residue" evidence="1">
    <location>
        <position position="52"/>
    </location>
</feature>
<feature type="non-terminal residue" evidence="1">
    <location>
        <position position="1"/>
    </location>
</feature>
<dbReference type="AlphaFoldDB" id="A0A9W4X0E9"/>
<dbReference type="Proteomes" id="UP001153678">
    <property type="component" value="Unassembled WGS sequence"/>
</dbReference>
<accession>A0A9W4X0E9</accession>
<proteinExistence type="predicted"/>
<sequence>KVSEEGSKGEITLDYYQPNQASHLRQGKNQRFFRCQPNQGIRIILEASFTAL</sequence>